<dbReference type="EMBL" id="JAROBZ020000001">
    <property type="protein sequence ID" value="MFB3169007.1"/>
    <property type="molecule type" value="Genomic_DNA"/>
</dbReference>
<proteinExistence type="predicted"/>
<dbReference type="SMART" id="SM00387">
    <property type="entry name" value="HATPase_c"/>
    <property type="match status" value="1"/>
</dbReference>
<dbReference type="PANTHER" id="PTHR45528">
    <property type="entry name" value="SENSOR HISTIDINE KINASE CPXA"/>
    <property type="match status" value="1"/>
</dbReference>
<name>A0ABV4YVX1_9BACI</name>
<dbReference type="InterPro" id="IPR005467">
    <property type="entry name" value="His_kinase_dom"/>
</dbReference>
<evidence type="ECO:0000256" key="4">
    <source>
        <dbReference type="ARBA" id="ARBA00022475"/>
    </source>
</evidence>
<keyword evidence="9" id="KW-0418">Kinase</keyword>
<dbReference type="Gene3D" id="1.10.287.130">
    <property type="match status" value="1"/>
</dbReference>
<organism evidence="17 18">
    <name type="scientific">Neobacillus driksii</name>
    <dbReference type="NCBI Taxonomy" id="3035913"/>
    <lineage>
        <taxon>Bacteria</taxon>
        <taxon>Bacillati</taxon>
        <taxon>Bacillota</taxon>
        <taxon>Bacilli</taxon>
        <taxon>Bacillales</taxon>
        <taxon>Bacillaceae</taxon>
        <taxon>Neobacillus</taxon>
    </lineage>
</organism>
<evidence type="ECO:0000313" key="18">
    <source>
        <dbReference type="Proteomes" id="UP001241748"/>
    </source>
</evidence>
<gene>
    <name evidence="17" type="ORF">P5G62_017935</name>
</gene>
<dbReference type="GO" id="GO:0005524">
    <property type="term" value="F:ATP binding"/>
    <property type="evidence" value="ECO:0007669"/>
    <property type="project" value="UniProtKB-KW"/>
</dbReference>
<dbReference type="SMART" id="SM00388">
    <property type="entry name" value="HisKA"/>
    <property type="match status" value="1"/>
</dbReference>
<dbReference type="InterPro" id="IPR036097">
    <property type="entry name" value="HisK_dim/P_sf"/>
</dbReference>
<dbReference type="SUPFAM" id="SSF55874">
    <property type="entry name" value="ATPase domain of HSP90 chaperone/DNA topoisomerase II/histidine kinase"/>
    <property type="match status" value="1"/>
</dbReference>
<comment type="caution">
    <text evidence="17">The sequence shown here is derived from an EMBL/GenBank/DDBJ whole genome shotgun (WGS) entry which is preliminary data.</text>
</comment>
<accession>A0ABV4YVX1</accession>
<dbReference type="CDD" id="cd00082">
    <property type="entry name" value="HisKA"/>
    <property type="match status" value="1"/>
</dbReference>
<evidence type="ECO:0000259" key="15">
    <source>
        <dbReference type="PROSITE" id="PS50109"/>
    </source>
</evidence>
<evidence type="ECO:0000313" key="17">
    <source>
        <dbReference type="EMBL" id="MFB3169007.1"/>
    </source>
</evidence>
<keyword evidence="6" id="KW-0808">Transferase</keyword>
<dbReference type="RefSeq" id="WP_306072356.1">
    <property type="nucleotide sequence ID" value="NZ_JAROBZ020000001.1"/>
</dbReference>
<keyword evidence="13 14" id="KW-0472">Membrane</keyword>
<evidence type="ECO:0000256" key="9">
    <source>
        <dbReference type="ARBA" id="ARBA00022777"/>
    </source>
</evidence>
<keyword evidence="18" id="KW-1185">Reference proteome</keyword>
<dbReference type="Pfam" id="PF00672">
    <property type="entry name" value="HAMP"/>
    <property type="match status" value="1"/>
</dbReference>
<dbReference type="SMART" id="SM00304">
    <property type="entry name" value="HAMP"/>
    <property type="match status" value="1"/>
</dbReference>
<dbReference type="SUPFAM" id="SSF158472">
    <property type="entry name" value="HAMP domain-like"/>
    <property type="match status" value="1"/>
</dbReference>
<feature type="transmembrane region" description="Helical" evidence="14">
    <location>
        <begin position="162"/>
        <end position="181"/>
    </location>
</feature>
<keyword evidence="10 17" id="KW-0067">ATP-binding</keyword>
<dbReference type="Gene3D" id="6.10.340.10">
    <property type="match status" value="1"/>
</dbReference>
<keyword evidence="4" id="KW-1003">Cell membrane</keyword>
<evidence type="ECO:0000256" key="12">
    <source>
        <dbReference type="ARBA" id="ARBA00023012"/>
    </source>
</evidence>
<comment type="subcellular location">
    <subcellularLocation>
        <location evidence="2">Cell membrane</location>
        <topology evidence="2">Multi-pass membrane protein</topology>
    </subcellularLocation>
</comment>
<evidence type="ECO:0000256" key="11">
    <source>
        <dbReference type="ARBA" id="ARBA00022989"/>
    </source>
</evidence>
<feature type="transmembrane region" description="Helical" evidence="14">
    <location>
        <begin position="7"/>
        <end position="26"/>
    </location>
</feature>
<evidence type="ECO:0000256" key="8">
    <source>
        <dbReference type="ARBA" id="ARBA00022741"/>
    </source>
</evidence>
<dbReference type="EC" id="2.7.13.3" evidence="3"/>
<dbReference type="PRINTS" id="PR00344">
    <property type="entry name" value="BCTRLSENSOR"/>
</dbReference>
<evidence type="ECO:0000256" key="6">
    <source>
        <dbReference type="ARBA" id="ARBA00022679"/>
    </source>
</evidence>
<evidence type="ECO:0000259" key="16">
    <source>
        <dbReference type="PROSITE" id="PS50885"/>
    </source>
</evidence>
<dbReference type="PANTHER" id="PTHR45528:SF1">
    <property type="entry name" value="SENSOR HISTIDINE KINASE CPXA"/>
    <property type="match status" value="1"/>
</dbReference>
<evidence type="ECO:0000256" key="2">
    <source>
        <dbReference type="ARBA" id="ARBA00004651"/>
    </source>
</evidence>
<keyword evidence="8" id="KW-0547">Nucleotide-binding</keyword>
<keyword evidence="5" id="KW-0597">Phosphoprotein</keyword>
<feature type="domain" description="HAMP" evidence="16">
    <location>
        <begin position="182"/>
        <end position="234"/>
    </location>
</feature>
<dbReference type="InterPro" id="IPR003661">
    <property type="entry name" value="HisK_dim/P_dom"/>
</dbReference>
<dbReference type="Pfam" id="PF02518">
    <property type="entry name" value="HATPase_c"/>
    <property type="match status" value="1"/>
</dbReference>
<evidence type="ECO:0000256" key="3">
    <source>
        <dbReference type="ARBA" id="ARBA00012438"/>
    </source>
</evidence>
<dbReference type="Gene3D" id="3.30.565.10">
    <property type="entry name" value="Histidine kinase-like ATPase, C-terminal domain"/>
    <property type="match status" value="1"/>
</dbReference>
<dbReference type="Pfam" id="PF00512">
    <property type="entry name" value="HisKA"/>
    <property type="match status" value="1"/>
</dbReference>
<dbReference type="Proteomes" id="UP001241748">
    <property type="component" value="Unassembled WGS sequence"/>
</dbReference>
<dbReference type="InterPro" id="IPR050398">
    <property type="entry name" value="HssS/ArlS-like"/>
</dbReference>
<evidence type="ECO:0000256" key="1">
    <source>
        <dbReference type="ARBA" id="ARBA00000085"/>
    </source>
</evidence>
<protein>
    <recommendedName>
        <fullName evidence="3">histidine kinase</fullName>
        <ecNumber evidence="3">2.7.13.3</ecNumber>
    </recommendedName>
</protein>
<evidence type="ECO:0000256" key="10">
    <source>
        <dbReference type="ARBA" id="ARBA00022840"/>
    </source>
</evidence>
<dbReference type="SUPFAM" id="SSF47384">
    <property type="entry name" value="Homodimeric domain of signal transducing histidine kinase"/>
    <property type="match status" value="1"/>
</dbReference>
<comment type="catalytic activity">
    <reaction evidence="1">
        <text>ATP + protein L-histidine = ADP + protein N-phospho-L-histidine.</text>
        <dbReference type="EC" id="2.7.13.3"/>
    </reaction>
</comment>
<dbReference type="InterPro" id="IPR004358">
    <property type="entry name" value="Sig_transdc_His_kin-like_C"/>
</dbReference>
<feature type="domain" description="Histidine kinase" evidence="15">
    <location>
        <begin position="242"/>
        <end position="456"/>
    </location>
</feature>
<keyword evidence="12" id="KW-0902">Two-component regulatory system</keyword>
<evidence type="ECO:0000256" key="7">
    <source>
        <dbReference type="ARBA" id="ARBA00022692"/>
    </source>
</evidence>
<dbReference type="CDD" id="cd00075">
    <property type="entry name" value="HATPase"/>
    <property type="match status" value="1"/>
</dbReference>
<dbReference type="PROSITE" id="PS50885">
    <property type="entry name" value="HAMP"/>
    <property type="match status" value="1"/>
</dbReference>
<dbReference type="PROSITE" id="PS50109">
    <property type="entry name" value="HIS_KIN"/>
    <property type="match status" value="1"/>
</dbReference>
<evidence type="ECO:0000256" key="13">
    <source>
        <dbReference type="ARBA" id="ARBA00023136"/>
    </source>
</evidence>
<evidence type="ECO:0000256" key="14">
    <source>
        <dbReference type="SAM" id="Phobius"/>
    </source>
</evidence>
<dbReference type="InterPro" id="IPR003594">
    <property type="entry name" value="HATPase_dom"/>
</dbReference>
<dbReference type="InterPro" id="IPR003660">
    <property type="entry name" value="HAMP_dom"/>
</dbReference>
<dbReference type="InterPro" id="IPR036890">
    <property type="entry name" value="HATPase_C_sf"/>
</dbReference>
<sequence>MKISLKLGLWFSVCILLIEIVSMTYLHRNLVHSRVHQELDHLQATGNSQRDILEINSDSHTLSHIKLLGLHSDTQVVVTNTNGEVILTSIKINSSINDILNIPISNSKLPRNGKIIQSDWKSEQYISTVTAFNQNGKEFGYVYMFKNTADVQKLISQLNKHMIVASLLILFSVLIFIFFLSKALTKPLITMKEATKKLSKGDFTVTLPKPSNDELGELSEAIQTLANDLNYLKQERNEFLASISHELRTPLTYINGYADIARRPNLDEKDRVQYLEIIREESQRVSSLLKELFELAKLDQNTFSINKEKVNFCNYIHSIYERVLPAFKNKGIQLILDCRDNIFINLDPIRFEQVLINLLDNCLKYSKESSTTSVSVIEEYGILQLTIKDKGVGIPVEDLPHIFDRLYRVDKSRSRATGGFGLGLAIVKQLVEAHGGNITVESQVGEGTCFTIVLKR</sequence>
<keyword evidence="11 14" id="KW-1133">Transmembrane helix</keyword>
<keyword evidence="7 14" id="KW-0812">Transmembrane</keyword>
<dbReference type="CDD" id="cd06225">
    <property type="entry name" value="HAMP"/>
    <property type="match status" value="1"/>
</dbReference>
<evidence type="ECO:0000256" key="5">
    <source>
        <dbReference type="ARBA" id="ARBA00022553"/>
    </source>
</evidence>
<reference evidence="17 18" key="1">
    <citation type="submission" date="2024-05" db="EMBL/GenBank/DDBJ databases">
        <authorList>
            <person name="Venkateswaran K."/>
        </authorList>
    </citation>
    <scope>NUCLEOTIDE SEQUENCE [LARGE SCALE GENOMIC DNA]</scope>
    <source>
        <strain evidence="17 18">179-C4-2-HS</strain>
    </source>
</reference>